<feature type="domain" description="CBS" evidence="20">
    <location>
        <begin position="160"/>
        <end position="217"/>
    </location>
</feature>
<evidence type="ECO:0000256" key="5">
    <source>
        <dbReference type="ARBA" id="ARBA00022737"/>
    </source>
</evidence>
<dbReference type="Pfam" id="PF00478">
    <property type="entry name" value="IMPDH"/>
    <property type="match status" value="1"/>
</dbReference>
<dbReference type="Gene3D" id="3.20.20.70">
    <property type="entry name" value="Aldolase class I"/>
    <property type="match status" value="1"/>
</dbReference>
<dbReference type="PROSITE" id="PS00487">
    <property type="entry name" value="IMP_DH_GMP_RED"/>
    <property type="match status" value="1"/>
</dbReference>
<feature type="binding site" evidence="13">
    <location>
        <begin position="389"/>
        <end position="393"/>
    </location>
    <ligand>
        <name>IMP</name>
        <dbReference type="ChEBI" id="CHEBI:58053"/>
    </ligand>
</feature>
<evidence type="ECO:0000256" key="10">
    <source>
        <dbReference type="ARBA" id="ARBA00023027"/>
    </source>
</evidence>
<dbReference type="GO" id="GO:0000166">
    <property type="term" value="F:nucleotide binding"/>
    <property type="evidence" value="ECO:0007669"/>
    <property type="project" value="UniProtKB-UniRule"/>
</dbReference>
<keyword evidence="10 13" id="KW-0520">NAD</keyword>
<evidence type="ECO:0000256" key="1">
    <source>
        <dbReference type="ARBA" id="ARBA00001958"/>
    </source>
</evidence>
<dbReference type="EMBL" id="CP011454">
    <property type="protein sequence ID" value="AMW05385.1"/>
    <property type="molecule type" value="Genomic_DNA"/>
</dbReference>
<evidence type="ECO:0000256" key="14">
    <source>
        <dbReference type="PIRSR" id="PIRSR000130-1"/>
    </source>
</evidence>
<feature type="binding site" evidence="13">
    <location>
        <begin position="342"/>
        <end position="344"/>
    </location>
    <ligand>
        <name>IMP</name>
        <dbReference type="ChEBI" id="CHEBI:58053"/>
    </ligand>
</feature>
<evidence type="ECO:0000256" key="2">
    <source>
        <dbReference type="ARBA" id="ARBA00005502"/>
    </source>
</evidence>
<comment type="cofactor">
    <cofactor evidence="1 13">
        <name>K(+)</name>
        <dbReference type="ChEBI" id="CHEBI:29103"/>
    </cofactor>
</comment>
<dbReference type="eggNOG" id="COG0516">
    <property type="taxonomic scope" value="Bacteria"/>
</dbReference>
<name>A0A143BLB1_9BACT</name>
<evidence type="ECO:0000256" key="12">
    <source>
        <dbReference type="ARBA" id="ARBA00048028"/>
    </source>
</evidence>
<dbReference type="FunFam" id="3.20.20.70:FF:000003">
    <property type="entry name" value="GMP reductase"/>
    <property type="match status" value="1"/>
</dbReference>
<dbReference type="NCBIfam" id="TIGR01302">
    <property type="entry name" value="IMP_dehydrog"/>
    <property type="match status" value="1"/>
</dbReference>
<evidence type="ECO:0000313" key="21">
    <source>
        <dbReference type="EMBL" id="AMW05385.1"/>
    </source>
</evidence>
<dbReference type="OrthoDB" id="9805398at2"/>
<feature type="binding site" description="in other chain" evidence="13 16">
    <location>
        <position position="308"/>
    </location>
    <ligand>
        <name>K(+)</name>
        <dbReference type="ChEBI" id="CHEBI:29103"/>
        <note>ligand shared between two tetrameric partners</note>
    </ligand>
</feature>
<dbReference type="STRING" id="1379270.GEMMAAP_12375"/>
<dbReference type="GO" id="GO:0006183">
    <property type="term" value="P:GTP biosynthetic process"/>
    <property type="evidence" value="ECO:0007669"/>
    <property type="project" value="TreeGrafter"/>
</dbReference>
<dbReference type="InterPro" id="IPR000644">
    <property type="entry name" value="CBS_dom"/>
</dbReference>
<dbReference type="InterPro" id="IPR046342">
    <property type="entry name" value="CBS_dom_sf"/>
</dbReference>
<dbReference type="Proteomes" id="UP000076404">
    <property type="component" value="Chromosome"/>
</dbReference>
<dbReference type="PANTHER" id="PTHR11911">
    <property type="entry name" value="INOSINE-5-MONOPHOSPHATE DEHYDROGENASE RELATED"/>
    <property type="match status" value="1"/>
</dbReference>
<evidence type="ECO:0000256" key="11">
    <source>
        <dbReference type="ARBA" id="ARBA00023122"/>
    </source>
</evidence>
<evidence type="ECO:0000256" key="6">
    <source>
        <dbReference type="ARBA" id="ARBA00022749"/>
    </source>
</evidence>
<evidence type="ECO:0000256" key="15">
    <source>
        <dbReference type="PIRSR" id="PIRSR000130-3"/>
    </source>
</evidence>
<dbReference type="CDD" id="cd04601">
    <property type="entry name" value="CBS_pair_IMPDH"/>
    <property type="match status" value="1"/>
</dbReference>
<organism evidence="21 22">
    <name type="scientific">Gemmatimonas phototrophica</name>
    <dbReference type="NCBI Taxonomy" id="1379270"/>
    <lineage>
        <taxon>Bacteria</taxon>
        <taxon>Pseudomonadati</taxon>
        <taxon>Gemmatimonadota</taxon>
        <taxon>Gemmatimonadia</taxon>
        <taxon>Gemmatimonadales</taxon>
        <taxon>Gemmatimonadaceae</taxon>
        <taxon>Gemmatimonas</taxon>
    </lineage>
</organism>
<dbReference type="InterPro" id="IPR013785">
    <property type="entry name" value="Aldolase_TIM"/>
</dbReference>
<dbReference type="GO" id="GO:0046872">
    <property type="term" value="F:metal ion binding"/>
    <property type="evidence" value="ECO:0007669"/>
    <property type="project" value="UniProtKB-UniRule"/>
</dbReference>
<dbReference type="GO" id="GO:0006177">
    <property type="term" value="P:GMP biosynthetic process"/>
    <property type="evidence" value="ECO:0007669"/>
    <property type="project" value="UniProtKB-UniRule"/>
</dbReference>
<feature type="binding site" evidence="13">
    <location>
        <position position="309"/>
    </location>
    <ligand>
        <name>IMP</name>
        <dbReference type="ChEBI" id="CHEBI:58053"/>
    </ligand>
</feature>
<dbReference type="KEGG" id="gph:GEMMAAP_12375"/>
<dbReference type="InterPro" id="IPR001093">
    <property type="entry name" value="IMP_DH_GMPRt"/>
</dbReference>
<reference evidence="21 22" key="1">
    <citation type="journal article" date="2014" name="Proc. Natl. Acad. Sci. U.S.A.">
        <title>Functional type 2 photosynthetic reaction centers found in the rare bacterial phylum Gemmatimonadetes.</title>
        <authorList>
            <person name="Zeng Y."/>
            <person name="Feng F."/>
            <person name="Medova H."/>
            <person name="Dean J."/>
            <person name="Koblizek M."/>
        </authorList>
    </citation>
    <scope>NUCLEOTIDE SEQUENCE [LARGE SCALE GENOMIC DNA]</scope>
    <source>
        <strain evidence="21 22">AP64</strain>
    </source>
</reference>
<dbReference type="PROSITE" id="PS51371">
    <property type="entry name" value="CBS"/>
    <property type="match status" value="2"/>
</dbReference>
<dbReference type="GO" id="GO:0003938">
    <property type="term" value="F:IMP dehydrogenase activity"/>
    <property type="evidence" value="ECO:0007669"/>
    <property type="project" value="UniProtKB-UniRule"/>
</dbReference>
<dbReference type="Pfam" id="PF00571">
    <property type="entry name" value="CBS"/>
    <property type="match status" value="2"/>
</dbReference>
<feature type="binding site" evidence="13">
    <location>
        <position position="475"/>
    </location>
    <ligand>
        <name>K(+)</name>
        <dbReference type="ChEBI" id="CHEBI:29103"/>
        <note>ligand shared between two tetrameric partners</note>
    </ligand>
</feature>
<dbReference type="CDD" id="cd00381">
    <property type="entry name" value="IMPDH"/>
    <property type="match status" value="1"/>
</dbReference>
<feature type="domain" description="CBS" evidence="20">
    <location>
        <begin position="100"/>
        <end position="158"/>
    </location>
</feature>
<comment type="caution">
    <text evidence="13">Lacks conserved residue(s) required for the propagation of feature annotation.</text>
</comment>
<evidence type="ECO:0000313" key="22">
    <source>
        <dbReference type="Proteomes" id="UP000076404"/>
    </source>
</evidence>
<evidence type="ECO:0000256" key="3">
    <source>
        <dbReference type="ARBA" id="ARBA00011881"/>
    </source>
</evidence>
<dbReference type="PANTHER" id="PTHR11911:SF111">
    <property type="entry name" value="INOSINE-5'-MONOPHOSPHATE DEHYDROGENASE"/>
    <property type="match status" value="1"/>
</dbReference>
<dbReference type="UniPathway" id="UPA00601">
    <property type="reaction ID" value="UER00295"/>
</dbReference>
<evidence type="ECO:0000256" key="17">
    <source>
        <dbReference type="PROSITE-ProRule" id="PRU00703"/>
    </source>
</evidence>
<evidence type="ECO:0000256" key="13">
    <source>
        <dbReference type="HAMAP-Rule" id="MF_01964"/>
    </source>
</evidence>
<keyword evidence="6 13" id="KW-0332">GMP biosynthesis</keyword>
<dbReference type="HAMAP" id="MF_01964">
    <property type="entry name" value="IMPDH"/>
    <property type="match status" value="1"/>
</dbReference>
<dbReference type="eggNOG" id="COG0517">
    <property type="taxonomic scope" value="Bacteria"/>
</dbReference>
<feature type="active site" description="Thioimidate intermediate" evidence="13 14">
    <location>
        <position position="311"/>
    </location>
</feature>
<feature type="binding site" evidence="13">
    <location>
        <position position="474"/>
    </location>
    <ligand>
        <name>K(+)</name>
        <dbReference type="ChEBI" id="CHEBI:29103"/>
        <note>ligand shared between two tetrameric partners</note>
    </ligand>
</feature>
<evidence type="ECO:0000256" key="16">
    <source>
        <dbReference type="PIRSR" id="PIRSR000130-4"/>
    </source>
</evidence>
<proteinExistence type="inferred from homology"/>
<dbReference type="RefSeq" id="WP_043580652.1">
    <property type="nucleotide sequence ID" value="NZ_CP011454.1"/>
</dbReference>
<evidence type="ECO:0000256" key="9">
    <source>
        <dbReference type="ARBA" id="ARBA00023002"/>
    </source>
</evidence>
<feature type="binding site" evidence="13 15">
    <location>
        <begin position="304"/>
        <end position="306"/>
    </location>
    <ligand>
        <name>NAD(+)</name>
        <dbReference type="ChEBI" id="CHEBI:57540"/>
    </ligand>
</feature>
<evidence type="ECO:0000256" key="8">
    <source>
        <dbReference type="ARBA" id="ARBA00022958"/>
    </source>
</evidence>
<comment type="similarity">
    <text evidence="2 13 18">Belongs to the IMPDH/GMPR family.</text>
</comment>
<keyword evidence="22" id="KW-1185">Reference proteome</keyword>
<evidence type="ECO:0000256" key="18">
    <source>
        <dbReference type="RuleBase" id="RU003927"/>
    </source>
</evidence>
<keyword evidence="11 17" id="KW-0129">CBS domain</keyword>
<comment type="function">
    <text evidence="13">Catalyzes the conversion of inosine 5'-phosphate (IMP) to xanthosine 5'-phosphate (XMP), the first committed and rate-limiting step in the de novo synthesis of guanine nucleotides, and therefore plays an important role in the regulation of cell growth.</text>
</comment>
<keyword evidence="7 13" id="KW-0658">Purine biosynthesis</keyword>
<comment type="subunit">
    <text evidence="3 13">Homotetramer.</text>
</comment>
<feature type="binding site" evidence="13">
    <location>
        <position position="420"/>
    </location>
    <ligand>
        <name>IMP</name>
        <dbReference type="ChEBI" id="CHEBI:58053"/>
    </ligand>
</feature>
<reference evidence="21 22" key="2">
    <citation type="journal article" date="2016" name="Environ. Microbiol. Rep.">
        <title>Metagenomic evidence for the presence of phototrophic Gemmatimonadetes bacteria in diverse environments.</title>
        <authorList>
            <person name="Zeng Y."/>
            <person name="Baumbach J."/>
            <person name="Barbosa E.G."/>
            <person name="Azevedo V."/>
            <person name="Zhang C."/>
            <person name="Koblizek M."/>
        </authorList>
    </citation>
    <scope>NUCLEOTIDE SEQUENCE [LARGE SCALE GENOMIC DNA]</scope>
    <source>
        <strain evidence="21 22">AP64</strain>
    </source>
</reference>
<dbReference type="AlphaFoldDB" id="A0A143BLB1"/>
<evidence type="ECO:0000259" key="20">
    <source>
        <dbReference type="PROSITE" id="PS51371"/>
    </source>
</evidence>
<dbReference type="SUPFAM" id="SSF51412">
    <property type="entry name" value="Inosine monophosphate dehydrogenase (IMPDH)"/>
    <property type="match status" value="1"/>
</dbReference>
<dbReference type="InterPro" id="IPR005990">
    <property type="entry name" value="IMP_DH"/>
</dbReference>
<dbReference type="PIRSF" id="PIRSF000130">
    <property type="entry name" value="IMPDH"/>
    <property type="match status" value="1"/>
</dbReference>
<keyword evidence="8 13" id="KW-0630">Potassium</keyword>
<comment type="catalytic activity">
    <reaction evidence="12 13 19">
        <text>IMP + NAD(+) + H2O = XMP + NADH + H(+)</text>
        <dbReference type="Rhea" id="RHEA:11708"/>
        <dbReference type="ChEBI" id="CHEBI:15377"/>
        <dbReference type="ChEBI" id="CHEBI:15378"/>
        <dbReference type="ChEBI" id="CHEBI:57464"/>
        <dbReference type="ChEBI" id="CHEBI:57540"/>
        <dbReference type="ChEBI" id="CHEBI:57945"/>
        <dbReference type="ChEBI" id="CHEBI:58053"/>
        <dbReference type="EC" id="1.1.1.205"/>
    </reaction>
</comment>
<protein>
    <recommendedName>
        <fullName evidence="13 19">Inosine-5'-monophosphate dehydrogenase</fullName>
        <shortName evidence="13">IMP dehydrogenase</shortName>
        <shortName evidence="13">IMPD</shortName>
        <shortName evidence="13">IMPDH</shortName>
        <ecNumber evidence="13 19">1.1.1.205</ecNumber>
    </recommendedName>
</protein>
<keyword evidence="5" id="KW-0677">Repeat</keyword>
<comment type="pathway">
    <text evidence="13 19">Purine metabolism; XMP biosynthesis via de novo pathway; XMP from IMP: step 1/1.</text>
</comment>
<accession>A0A143BLB1</accession>
<dbReference type="SMART" id="SM00116">
    <property type="entry name" value="CBS"/>
    <property type="match status" value="2"/>
</dbReference>
<feature type="active site" description="Proton acceptor" evidence="13 14">
    <location>
        <position position="405"/>
    </location>
</feature>
<gene>
    <name evidence="13" type="primary">guaB</name>
    <name evidence="21" type="ORF">GEMMAAP_12375</name>
</gene>
<sequence>MAPSSRPSRIRDDVALTFDDVLLAPRHSLTHPREVSLASRFTRGITLNVPLVSAAMDTVTESEMAIAMARYGAIGVLHKNMSIDRQAAEVDRVKRSESGMILNPITLSPTGSLREAVALMMRFKISGVPIVDGNGKLVGILTNRDLQFERNLDRPLAEAMTSEDLVTAPVGTTLDEAEKILAKHRIEKLPVTDETGLLKGLITVKDIHKRRQYPDANKDQYGRLRVAAAIGAGGDYLDRARALIQAGVDVIIIDTAHGHSEGVLQATAKVREAFPEVQLIAGNVATRAGAAALVERGVDAVKVGVGPGSICTTRVVTGVGVPQVAAIMDAVEGAGDIPVIADGGIKYSGDIVKALAAGASSVMMGSMLAGTEESPGESFLLEGRRFKMIRGMGSLSAMQDGSADRYFQDGEMSPKKLVPEGIEGRVPYKGPVGDVLFQMIGGLRSGMGYVGCGNIHALRTEAEFVRITTAGLRESHPHDVTITREAPNYSL</sequence>
<comment type="activity regulation">
    <text evidence="13">Mycophenolic acid (MPA) is a non-competitive inhibitor that prevents formation of the closed enzyme conformation by binding to the same site as the amobile flap. In contrast, mizoribine monophosphate (MZP) is a competitive inhibitor that induces the closed conformation. MPA is a potent inhibitor of mammalian IMPDHs but a poor inhibitor of the bacterial enzymes. MZP is a more potent inhibitor of bacterial IMPDH.</text>
</comment>
<dbReference type="SMART" id="SM01240">
    <property type="entry name" value="IMPDH"/>
    <property type="match status" value="1"/>
</dbReference>
<dbReference type="InterPro" id="IPR015875">
    <property type="entry name" value="IMP_DH/GMP_Rdtase_CS"/>
</dbReference>
<feature type="binding site" evidence="15">
    <location>
        <begin position="254"/>
        <end position="256"/>
    </location>
    <ligand>
        <name>NAD(+)</name>
        <dbReference type="ChEBI" id="CHEBI:57540"/>
    </ligand>
</feature>
<feature type="binding site" description="in other chain" evidence="13 16">
    <location>
        <position position="306"/>
    </location>
    <ligand>
        <name>K(+)</name>
        <dbReference type="ChEBI" id="CHEBI:29103"/>
        <note>ligand shared between two tetrameric partners</note>
    </ligand>
</feature>
<evidence type="ECO:0000256" key="7">
    <source>
        <dbReference type="ARBA" id="ARBA00022755"/>
    </source>
</evidence>
<keyword evidence="9 13" id="KW-0560">Oxidoreductase</keyword>
<evidence type="ECO:0000256" key="4">
    <source>
        <dbReference type="ARBA" id="ARBA00022723"/>
    </source>
</evidence>
<keyword evidence="4 13" id="KW-0479">Metal-binding</keyword>
<dbReference type="EC" id="1.1.1.205" evidence="13 19"/>
<feature type="binding site" evidence="13">
    <location>
        <begin position="365"/>
        <end position="366"/>
    </location>
    <ligand>
        <name>IMP</name>
        <dbReference type="ChEBI" id="CHEBI:58053"/>
    </ligand>
</feature>
<dbReference type="SUPFAM" id="SSF54631">
    <property type="entry name" value="CBS-domain pair"/>
    <property type="match status" value="1"/>
</dbReference>
<feature type="binding site" evidence="13">
    <location>
        <position position="476"/>
    </location>
    <ligand>
        <name>K(+)</name>
        <dbReference type="ChEBI" id="CHEBI:29103"/>
        <note>ligand shared between two tetrameric partners</note>
    </ligand>
</feature>
<evidence type="ECO:0000256" key="19">
    <source>
        <dbReference type="RuleBase" id="RU003928"/>
    </source>
</evidence>
<feature type="binding site" evidence="13">
    <location>
        <position position="254"/>
    </location>
    <ligand>
        <name>NAD(+)</name>
        <dbReference type="ChEBI" id="CHEBI:57540"/>
    </ligand>
</feature>
<feature type="binding site" description="in other chain" evidence="13 16">
    <location>
        <position position="311"/>
    </location>
    <ligand>
        <name>K(+)</name>
        <dbReference type="ChEBI" id="CHEBI:29103"/>
        <note>ligand shared between two tetrameric partners</note>
    </ligand>
</feature>